<dbReference type="AlphaFoldDB" id="A0A2J9VJ99"/>
<feature type="coiled-coil region" evidence="1">
    <location>
        <begin position="69"/>
        <end position="107"/>
    </location>
</feature>
<keyword evidence="3" id="KW-1185">Reference proteome</keyword>
<comment type="caution">
    <text evidence="2">The sequence shown here is derived from an EMBL/GenBank/DDBJ whole genome shotgun (WGS) entry which is preliminary data.</text>
</comment>
<evidence type="ECO:0000256" key="1">
    <source>
        <dbReference type="SAM" id="Coils"/>
    </source>
</evidence>
<organism evidence="2 3">
    <name type="scientific">Vibrio mimicus</name>
    <dbReference type="NCBI Taxonomy" id="674"/>
    <lineage>
        <taxon>Bacteria</taxon>
        <taxon>Pseudomonadati</taxon>
        <taxon>Pseudomonadota</taxon>
        <taxon>Gammaproteobacteria</taxon>
        <taxon>Vibrionales</taxon>
        <taxon>Vibrionaceae</taxon>
        <taxon>Vibrio</taxon>
    </lineage>
</organism>
<accession>A0A2J9VJ99</accession>
<protein>
    <submittedName>
        <fullName evidence="2">Uncharacterized protein</fullName>
    </submittedName>
</protein>
<reference evidence="2" key="1">
    <citation type="submission" date="2017-12" db="EMBL/GenBank/DDBJ databases">
        <title>FDA dAtabase for Regulatory Grade micrObial Sequences (FDA-ARGOS): Supporting development and validation of Infectious Disease Dx tests.</title>
        <authorList>
            <person name="Hoffmann M."/>
            <person name="Allard M."/>
            <person name="Evans P."/>
            <person name="Brown E."/>
            <person name="Tallon L.J."/>
            <person name="Sadzewicz L."/>
            <person name="Sengamalay N."/>
            <person name="Ott S."/>
            <person name="Godinez A."/>
            <person name="Nagaraj S."/>
            <person name="Vavikolanu K."/>
            <person name="Aluvathingal J."/>
            <person name="Nadendla S."/>
            <person name="Hobson J."/>
            <person name="Sichtig H."/>
        </authorList>
    </citation>
    <scope>NUCLEOTIDE SEQUENCE [LARGE SCALE GENOMIC DNA]</scope>
    <source>
        <strain evidence="2">FDAARGOS_113</strain>
    </source>
</reference>
<gene>
    <name evidence="2" type="ORF">AL544_002645</name>
</gene>
<evidence type="ECO:0000313" key="3">
    <source>
        <dbReference type="Proteomes" id="UP000053748"/>
    </source>
</evidence>
<dbReference type="EMBL" id="LOSJ02000001">
    <property type="protein sequence ID" value="PNM63865.1"/>
    <property type="molecule type" value="Genomic_DNA"/>
</dbReference>
<dbReference type="Proteomes" id="UP000053748">
    <property type="component" value="Unassembled WGS sequence"/>
</dbReference>
<name>A0A2J9VJ99_VIBMI</name>
<proteinExistence type="predicted"/>
<dbReference type="RefSeq" id="WP_000354063.1">
    <property type="nucleotide sequence ID" value="NZ_CAWMSS010000002.1"/>
</dbReference>
<sequence length="233" mass="26611">MDINNRELSYLSLGVSFLAMLGTALGAYYSSEQSTTAKNSYIAALEQLNVQKNELLIAKDTYAASLEQLHLYKQEIALAKNAHESALEQIELYKEQLELQKELIDREQQYSVVISTETKKKLKSYLKHGDAIDLSFHNSSKYSFGYQVSLVSEGFGVYWDNGKMPEKISTAIYLDDGNIIVPPGGWYRNRFVIHHTVNPNSTAKLKIYVKNELYDIYTYKYNAEHKAYVYQGS</sequence>
<keyword evidence="1" id="KW-0175">Coiled coil</keyword>
<evidence type="ECO:0000313" key="2">
    <source>
        <dbReference type="EMBL" id="PNM63865.1"/>
    </source>
</evidence>